<sequence>MCAIDDELIDYLGRTTTYHQHDMGHLHTQITVNVTERLVSHTQ</sequence>
<dbReference type="AlphaFoldDB" id="A0A6N7C3R0"/>
<reference evidence="1 2" key="1">
    <citation type="submission" date="2019-09" db="EMBL/GenBank/DDBJ databases">
        <title>Draft genome sequence of Psychrobacter nivimaris LAMA 639, in search for biotechnological relevant genes.</title>
        <authorList>
            <person name="Lima A.O.S."/>
            <person name="Staloch B.E.K."/>
            <person name="Freitas R.C."/>
            <person name="Niero H."/>
            <person name="Silva M.A.C."/>
        </authorList>
    </citation>
    <scope>NUCLEOTIDE SEQUENCE [LARGE SCALE GENOMIC DNA]</scope>
    <source>
        <strain evidence="1 2">LAMA 639</strain>
    </source>
</reference>
<gene>
    <name evidence="1" type="ORF">FQV37_2772</name>
</gene>
<evidence type="ECO:0000313" key="1">
    <source>
        <dbReference type="EMBL" id="KAF0569457.1"/>
    </source>
</evidence>
<dbReference type="EMBL" id="VZIZ01000008">
    <property type="protein sequence ID" value="KAF0569457.1"/>
    <property type="molecule type" value="Genomic_DNA"/>
</dbReference>
<keyword evidence="2" id="KW-1185">Reference proteome</keyword>
<evidence type="ECO:0000313" key="2">
    <source>
        <dbReference type="Proteomes" id="UP000471465"/>
    </source>
</evidence>
<organism evidence="1 2">
    <name type="scientific">Psychrobacter nivimaris</name>
    <dbReference type="NCBI Taxonomy" id="281738"/>
    <lineage>
        <taxon>Bacteria</taxon>
        <taxon>Pseudomonadati</taxon>
        <taxon>Pseudomonadota</taxon>
        <taxon>Gammaproteobacteria</taxon>
        <taxon>Moraxellales</taxon>
        <taxon>Moraxellaceae</taxon>
        <taxon>Psychrobacter</taxon>
    </lineage>
</organism>
<dbReference type="Proteomes" id="UP000471465">
    <property type="component" value="Unassembled WGS sequence"/>
</dbReference>
<accession>A0A6N7C3R0</accession>
<protein>
    <submittedName>
        <fullName evidence="1">Uncharacterized protein</fullName>
    </submittedName>
</protein>
<name>A0A6N7C3R0_9GAMM</name>
<comment type="caution">
    <text evidence="1">The sequence shown here is derived from an EMBL/GenBank/DDBJ whole genome shotgun (WGS) entry which is preliminary data.</text>
</comment>
<proteinExistence type="predicted"/>